<organism evidence="1 2">
    <name type="scientific">Cytobacillus oceanisediminis</name>
    <dbReference type="NCBI Taxonomy" id="665099"/>
    <lineage>
        <taxon>Bacteria</taxon>
        <taxon>Bacillati</taxon>
        <taxon>Bacillota</taxon>
        <taxon>Bacilli</taxon>
        <taxon>Bacillales</taxon>
        <taxon>Bacillaceae</taxon>
        <taxon>Cytobacillus</taxon>
    </lineage>
</organism>
<name>A0A2V3A5X4_9BACI</name>
<comment type="caution">
    <text evidence="1">The sequence shown here is derived from an EMBL/GenBank/DDBJ whole genome shotgun (WGS) entry which is preliminary data.</text>
</comment>
<accession>A0A2V3A5X4</accession>
<evidence type="ECO:0000313" key="1">
    <source>
        <dbReference type="EMBL" id="PWW32382.1"/>
    </source>
</evidence>
<gene>
    <name evidence="1" type="ORF">DFO73_101646</name>
</gene>
<protein>
    <submittedName>
        <fullName evidence="1">Uncharacterized protein</fullName>
    </submittedName>
</protein>
<reference evidence="1 2" key="1">
    <citation type="submission" date="2018-05" db="EMBL/GenBank/DDBJ databases">
        <title>Freshwater and sediment microbial communities from various areas in North America, analyzing microbe dynamics in response to fracking.</title>
        <authorList>
            <person name="Lamendella R."/>
        </authorList>
    </citation>
    <scope>NUCLEOTIDE SEQUENCE [LARGE SCALE GENOMIC DNA]</scope>
    <source>
        <strain evidence="1 2">15_TX</strain>
    </source>
</reference>
<dbReference type="EMBL" id="QGTW01000001">
    <property type="protein sequence ID" value="PWW32382.1"/>
    <property type="molecule type" value="Genomic_DNA"/>
</dbReference>
<proteinExistence type="predicted"/>
<dbReference type="Proteomes" id="UP000247150">
    <property type="component" value="Unassembled WGS sequence"/>
</dbReference>
<dbReference type="AlphaFoldDB" id="A0A2V3A5X4"/>
<evidence type="ECO:0000313" key="2">
    <source>
        <dbReference type="Proteomes" id="UP000247150"/>
    </source>
</evidence>
<sequence length="40" mass="4586">MTFLHFSGIVFSMVIPVKLKINLGIKTSYRISTKLKGPRY</sequence>